<evidence type="ECO:0000259" key="1">
    <source>
        <dbReference type="Pfam" id="PF04230"/>
    </source>
</evidence>
<keyword evidence="2" id="KW-0808">Transferase</keyword>
<organism evidence="2 3">
    <name type="scientific">Bacteroides ovatus</name>
    <dbReference type="NCBI Taxonomy" id="28116"/>
    <lineage>
        <taxon>Bacteria</taxon>
        <taxon>Pseudomonadati</taxon>
        <taxon>Bacteroidota</taxon>
        <taxon>Bacteroidia</taxon>
        <taxon>Bacteroidales</taxon>
        <taxon>Bacteroidaceae</taxon>
        <taxon>Bacteroides</taxon>
    </lineage>
</organism>
<dbReference type="Pfam" id="PF04230">
    <property type="entry name" value="PS_pyruv_trans"/>
    <property type="match status" value="1"/>
</dbReference>
<dbReference type="RefSeq" id="WP_118023882.1">
    <property type="nucleotide sequence ID" value="NZ_CP176640.1"/>
</dbReference>
<name>A0A413EMR7_BACOV</name>
<protein>
    <submittedName>
        <fullName evidence="2">Polysaccharide pyruvyl transferase family protein</fullName>
    </submittedName>
</protein>
<accession>A0A413EMR7</accession>
<sequence>MKKVGIITYHRAENFGAFLQCFALQKTIEELGYRVEVIDYRQSIIEATYLIFNSKRMVGMSLKNKMGYIYYTLKNIKLRLSSKKRYAACRKKYIHISSPVYKCSDIQDKYDYIVVGSDQLWNINYTKGYDEIYWGLFVKNKSKLVGYAISGNNNSLENIDTCMLVRVLDNFDNLSLRESNLTEIIQKKTSRKIPVTLDPTLILDEKVWIELLNNQHERIKEPYVLLYGVRPYKNDPDILMRKGQQLVGKAGLKIVDISKEQYYRKYTAIEFISLIYHAKYVITSSFHGLVFSILFKKDFILIKYNDGDDNRALNLLKLLRLDNRIRDINDDLHLSSNIKYDEVFDILYRERYKSLLFLKSSLQ</sequence>
<dbReference type="Proteomes" id="UP000286031">
    <property type="component" value="Unassembled WGS sequence"/>
</dbReference>
<dbReference type="AlphaFoldDB" id="A0A413EMR7"/>
<dbReference type="InterPro" id="IPR007345">
    <property type="entry name" value="Polysacch_pyruvyl_Trfase"/>
</dbReference>
<reference evidence="2 3" key="1">
    <citation type="submission" date="2018-08" db="EMBL/GenBank/DDBJ databases">
        <title>A genome reference for cultivated species of the human gut microbiota.</title>
        <authorList>
            <person name="Zou Y."/>
            <person name="Xue W."/>
            <person name="Luo G."/>
        </authorList>
    </citation>
    <scope>NUCLEOTIDE SEQUENCE [LARGE SCALE GENOMIC DNA]</scope>
    <source>
        <strain evidence="2 3">AF04-46</strain>
    </source>
</reference>
<comment type="caution">
    <text evidence="2">The sequence shown here is derived from an EMBL/GenBank/DDBJ whole genome shotgun (WGS) entry which is preliminary data.</text>
</comment>
<dbReference type="GO" id="GO:0016740">
    <property type="term" value="F:transferase activity"/>
    <property type="evidence" value="ECO:0007669"/>
    <property type="project" value="UniProtKB-KW"/>
</dbReference>
<dbReference type="EMBL" id="QSBI01000020">
    <property type="protein sequence ID" value="RGX08468.1"/>
    <property type="molecule type" value="Genomic_DNA"/>
</dbReference>
<evidence type="ECO:0000313" key="3">
    <source>
        <dbReference type="Proteomes" id="UP000286031"/>
    </source>
</evidence>
<proteinExistence type="predicted"/>
<evidence type="ECO:0000313" key="2">
    <source>
        <dbReference type="EMBL" id="RGX08468.1"/>
    </source>
</evidence>
<feature type="domain" description="Polysaccharide pyruvyl transferase" evidence="1">
    <location>
        <begin position="14"/>
        <end position="305"/>
    </location>
</feature>
<gene>
    <name evidence="2" type="ORF">DWV35_15220</name>
</gene>